<dbReference type="PROSITE" id="PS50850">
    <property type="entry name" value="MFS"/>
    <property type="match status" value="1"/>
</dbReference>
<dbReference type="AlphaFoldDB" id="A0A919BQV0"/>
<keyword evidence="6 8" id="KW-1133">Transmembrane helix</keyword>
<dbReference type="InterPro" id="IPR020846">
    <property type="entry name" value="MFS_dom"/>
</dbReference>
<organism evidence="10 11">
    <name type="scientific">Thalassotalea marina</name>
    <dbReference type="NCBI Taxonomy" id="1673741"/>
    <lineage>
        <taxon>Bacteria</taxon>
        <taxon>Pseudomonadati</taxon>
        <taxon>Pseudomonadota</taxon>
        <taxon>Gammaproteobacteria</taxon>
        <taxon>Alteromonadales</taxon>
        <taxon>Colwelliaceae</taxon>
        <taxon>Thalassotalea</taxon>
    </lineage>
</organism>
<reference evidence="10" key="1">
    <citation type="journal article" date="2014" name="Int. J. Syst. Evol. Microbiol.">
        <title>Complete genome sequence of Corynebacterium casei LMG S-19264T (=DSM 44701T), isolated from a smear-ripened cheese.</title>
        <authorList>
            <consortium name="US DOE Joint Genome Institute (JGI-PGF)"/>
            <person name="Walter F."/>
            <person name="Albersmeier A."/>
            <person name="Kalinowski J."/>
            <person name="Ruckert C."/>
        </authorList>
    </citation>
    <scope>NUCLEOTIDE SEQUENCE</scope>
    <source>
        <strain evidence="10">KCTC 42731</strain>
    </source>
</reference>
<feature type="transmembrane region" description="Helical" evidence="8">
    <location>
        <begin position="340"/>
        <end position="366"/>
    </location>
</feature>
<feature type="transmembrane region" description="Helical" evidence="8">
    <location>
        <begin position="372"/>
        <end position="393"/>
    </location>
</feature>
<sequence>MSQTNNGTSIAVSLKLLLPLLASIVAVSPLAIDMYLPAMPLLADNFSTDMPTIQNSLSIYLLGYSLGLFLVGPLSDKYPRRRMVLIGLTGFFVFSVLLIFAQTAEQFLLLRFCQAFISSAAIVVVPGTIRERYKENTAKGFSYVSMIMMLAPMVAPSIGSIMLLHSWQAIFMFLAGYSMLVLLAAYKFLPEAQHKSGNKSLNFFKRYRVVLSHKSARLDILSSMLVSLAFFAFITSVTFIYMTVYNVAEFEFSLLFACTVLGLMTAHFTNTRLVTRLGSRKMMALGLSIGVTCASGLLLVNFLEYPLFYTVATLIPLMGSISIMAVNADAMVLLQFSEEAGTATAVIGILRFGVGSLAGPILAFFYDGTALPFAFLMWSSIFIVFLIQLIHLVRIKR</sequence>
<keyword evidence="7 8" id="KW-0472">Membrane</keyword>
<evidence type="ECO:0000313" key="11">
    <source>
        <dbReference type="Proteomes" id="UP000623842"/>
    </source>
</evidence>
<dbReference type="RefSeq" id="WP_189773813.1">
    <property type="nucleotide sequence ID" value="NZ_BNCK01000010.1"/>
</dbReference>
<proteinExistence type="inferred from homology"/>
<evidence type="ECO:0000256" key="1">
    <source>
        <dbReference type="ARBA" id="ARBA00004651"/>
    </source>
</evidence>
<comment type="subcellular location">
    <subcellularLocation>
        <location evidence="8">Cell inner membrane</location>
        <topology evidence="8">Multi-pass membrane protein</topology>
    </subcellularLocation>
    <subcellularLocation>
        <location evidence="1">Cell membrane</location>
        <topology evidence="1">Multi-pass membrane protein</topology>
    </subcellularLocation>
</comment>
<evidence type="ECO:0000256" key="8">
    <source>
        <dbReference type="RuleBase" id="RU365088"/>
    </source>
</evidence>
<dbReference type="NCBIfam" id="TIGR00710">
    <property type="entry name" value="efflux_Bcr_CflA"/>
    <property type="match status" value="1"/>
</dbReference>
<comment type="similarity">
    <text evidence="2 8">Belongs to the major facilitator superfamily. Bcr/CmlA family.</text>
</comment>
<evidence type="ECO:0000256" key="6">
    <source>
        <dbReference type="ARBA" id="ARBA00022989"/>
    </source>
</evidence>
<dbReference type="GO" id="GO:0042910">
    <property type="term" value="F:xenobiotic transmembrane transporter activity"/>
    <property type="evidence" value="ECO:0007669"/>
    <property type="project" value="InterPro"/>
</dbReference>
<dbReference type="SUPFAM" id="SSF103473">
    <property type="entry name" value="MFS general substrate transporter"/>
    <property type="match status" value="1"/>
</dbReference>
<keyword evidence="4" id="KW-1003">Cell membrane</keyword>
<dbReference type="EMBL" id="BNCK01000010">
    <property type="protein sequence ID" value="GHG04307.1"/>
    <property type="molecule type" value="Genomic_DNA"/>
</dbReference>
<dbReference type="GO" id="GO:1990961">
    <property type="term" value="P:xenobiotic detoxification by transmembrane export across the plasma membrane"/>
    <property type="evidence" value="ECO:0007669"/>
    <property type="project" value="InterPro"/>
</dbReference>
<dbReference type="Proteomes" id="UP000623842">
    <property type="component" value="Unassembled WGS sequence"/>
</dbReference>
<dbReference type="GO" id="GO:0005886">
    <property type="term" value="C:plasma membrane"/>
    <property type="evidence" value="ECO:0007669"/>
    <property type="project" value="UniProtKB-SubCell"/>
</dbReference>
<feature type="domain" description="Major facilitator superfamily (MFS) profile" evidence="9">
    <location>
        <begin position="8"/>
        <end position="397"/>
    </location>
</feature>
<feature type="transmembrane region" description="Helical" evidence="8">
    <location>
        <begin position="220"/>
        <end position="244"/>
    </location>
</feature>
<dbReference type="InterPro" id="IPR011701">
    <property type="entry name" value="MFS"/>
</dbReference>
<gene>
    <name evidence="10" type="ORF">GCM10017161_37290</name>
</gene>
<accession>A0A919BQV0</accession>
<reference evidence="10" key="2">
    <citation type="submission" date="2020-09" db="EMBL/GenBank/DDBJ databases">
        <authorList>
            <person name="Sun Q."/>
            <person name="Kim S."/>
        </authorList>
    </citation>
    <scope>NUCLEOTIDE SEQUENCE</scope>
    <source>
        <strain evidence="10">KCTC 42731</strain>
    </source>
</reference>
<dbReference type="PANTHER" id="PTHR23502:SF132">
    <property type="entry name" value="POLYAMINE TRANSPORTER 2-RELATED"/>
    <property type="match status" value="1"/>
</dbReference>
<feature type="transmembrane region" description="Helical" evidence="8">
    <location>
        <begin position="12"/>
        <end position="32"/>
    </location>
</feature>
<dbReference type="Gene3D" id="1.20.1720.10">
    <property type="entry name" value="Multidrug resistance protein D"/>
    <property type="match status" value="1"/>
</dbReference>
<dbReference type="InterPro" id="IPR036259">
    <property type="entry name" value="MFS_trans_sf"/>
</dbReference>
<feature type="transmembrane region" description="Helical" evidence="8">
    <location>
        <begin position="141"/>
        <end position="163"/>
    </location>
</feature>
<evidence type="ECO:0000256" key="4">
    <source>
        <dbReference type="ARBA" id="ARBA00022475"/>
    </source>
</evidence>
<evidence type="ECO:0000256" key="7">
    <source>
        <dbReference type="ARBA" id="ARBA00023136"/>
    </source>
</evidence>
<protein>
    <recommendedName>
        <fullName evidence="8">Bcr/CflA family efflux transporter</fullName>
    </recommendedName>
</protein>
<feature type="transmembrane region" description="Helical" evidence="8">
    <location>
        <begin position="169"/>
        <end position="189"/>
    </location>
</feature>
<feature type="transmembrane region" description="Helical" evidence="8">
    <location>
        <begin position="250"/>
        <end position="270"/>
    </location>
</feature>
<feature type="transmembrane region" description="Helical" evidence="8">
    <location>
        <begin position="52"/>
        <end position="71"/>
    </location>
</feature>
<keyword evidence="3 8" id="KW-0813">Transport</keyword>
<dbReference type="PANTHER" id="PTHR23502">
    <property type="entry name" value="MAJOR FACILITATOR SUPERFAMILY"/>
    <property type="match status" value="1"/>
</dbReference>
<comment type="caution">
    <text evidence="10">The sequence shown here is derived from an EMBL/GenBank/DDBJ whole genome shotgun (WGS) entry which is preliminary data.</text>
</comment>
<keyword evidence="5 8" id="KW-0812">Transmembrane</keyword>
<dbReference type="Pfam" id="PF07690">
    <property type="entry name" value="MFS_1"/>
    <property type="match status" value="1"/>
</dbReference>
<keyword evidence="8" id="KW-0997">Cell inner membrane</keyword>
<feature type="transmembrane region" description="Helical" evidence="8">
    <location>
        <begin position="282"/>
        <end position="302"/>
    </location>
</feature>
<evidence type="ECO:0000256" key="2">
    <source>
        <dbReference type="ARBA" id="ARBA00006236"/>
    </source>
</evidence>
<feature type="transmembrane region" description="Helical" evidence="8">
    <location>
        <begin position="308"/>
        <end position="328"/>
    </location>
</feature>
<dbReference type="InterPro" id="IPR004812">
    <property type="entry name" value="Efflux_drug-R_Bcr/CmlA"/>
</dbReference>
<dbReference type="CDD" id="cd17320">
    <property type="entry name" value="MFS_MdfA_MDR_like"/>
    <property type="match status" value="1"/>
</dbReference>
<feature type="transmembrane region" description="Helical" evidence="8">
    <location>
        <begin position="83"/>
        <end position="102"/>
    </location>
</feature>
<evidence type="ECO:0000259" key="9">
    <source>
        <dbReference type="PROSITE" id="PS50850"/>
    </source>
</evidence>
<name>A0A919BQV0_9GAMM</name>
<dbReference type="GO" id="GO:0015385">
    <property type="term" value="F:sodium:proton antiporter activity"/>
    <property type="evidence" value="ECO:0007669"/>
    <property type="project" value="TreeGrafter"/>
</dbReference>
<evidence type="ECO:0000256" key="5">
    <source>
        <dbReference type="ARBA" id="ARBA00022692"/>
    </source>
</evidence>
<evidence type="ECO:0000256" key="3">
    <source>
        <dbReference type="ARBA" id="ARBA00022448"/>
    </source>
</evidence>
<feature type="transmembrane region" description="Helical" evidence="8">
    <location>
        <begin position="108"/>
        <end position="129"/>
    </location>
</feature>
<keyword evidence="11" id="KW-1185">Reference proteome</keyword>
<evidence type="ECO:0000313" key="10">
    <source>
        <dbReference type="EMBL" id="GHG04307.1"/>
    </source>
</evidence>